<evidence type="ECO:0000313" key="2">
    <source>
        <dbReference type="Proteomes" id="UP000190961"/>
    </source>
</evidence>
<dbReference type="RefSeq" id="WP_079686060.1">
    <property type="nucleotide sequence ID" value="NZ_FUZU01000001.1"/>
</dbReference>
<dbReference type="EMBL" id="FUZU01000001">
    <property type="protein sequence ID" value="SKC55365.1"/>
    <property type="molecule type" value="Genomic_DNA"/>
</dbReference>
<dbReference type="PROSITE" id="PS51257">
    <property type="entry name" value="PROKAR_LIPOPROTEIN"/>
    <property type="match status" value="1"/>
</dbReference>
<keyword evidence="2" id="KW-1185">Reference proteome</keyword>
<name>A0A1T5JVH4_9BACT</name>
<gene>
    <name evidence="1" type="ORF">SAMN05660236_1530</name>
</gene>
<proteinExistence type="predicted"/>
<protein>
    <submittedName>
        <fullName evidence="1">Uncharacterized protein</fullName>
    </submittedName>
</protein>
<dbReference type="Proteomes" id="UP000190961">
    <property type="component" value="Unassembled WGS sequence"/>
</dbReference>
<sequence>MKKNFLFLSMLSIAAFSCKEDVEDPAYNFKEQNLTGKIDNTDWAYQTGYASQDGSNSEGTIYITLVQGHTGEGCSTWPEGDHVFFTLPNATGLYKLKFDFNNWDAEDNQIVTLFDQESTTNNFATEGAVEITEITSTQISGRIDARSEDDTFVNGNFTVTICN</sequence>
<organism evidence="1 2">
    <name type="scientific">Ohtaekwangia koreensis</name>
    <dbReference type="NCBI Taxonomy" id="688867"/>
    <lineage>
        <taxon>Bacteria</taxon>
        <taxon>Pseudomonadati</taxon>
        <taxon>Bacteroidota</taxon>
        <taxon>Cytophagia</taxon>
        <taxon>Cytophagales</taxon>
        <taxon>Fulvivirgaceae</taxon>
        <taxon>Ohtaekwangia</taxon>
    </lineage>
</organism>
<evidence type="ECO:0000313" key="1">
    <source>
        <dbReference type="EMBL" id="SKC55365.1"/>
    </source>
</evidence>
<dbReference type="OrthoDB" id="1494574at2"/>
<reference evidence="1 2" key="1">
    <citation type="submission" date="2017-02" db="EMBL/GenBank/DDBJ databases">
        <authorList>
            <person name="Peterson S.W."/>
        </authorList>
    </citation>
    <scope>NUCLEOTIDE SEQUENCE [LARGE SCALE GENOMIC DNA]</scope>
    <source>
        <strain evidence="1 2">DSM 25262</strain>
    </source>
</reference>
<dbReference type="AlphaFoldDB" id="A0A1T5JVH4"/>
<accession>A0A1T5JVH4</accession>